<feature type="non-terminal residue" evidence="3">
    <location>
        <position position="1"/>
    </location>
</feature>
<feature type="domain" description="Cas12f1-like TNB" evidence="2">
    <location>
        <begin position="54"/>
        <end position="132"/>
    </location>
</feature>
<evidence type="ECO:0000313" key="3">
    <source>
        <dbReference type="EMBL" id="PHH98175.1"/>
    </source>
</evidence>
<dbReference type="AlphaFoldDB" id="A0A2C6AVB2"/>
<dbReference type="Proteomes" id="UP000225199">
    <property type="component" value="Unassembled WGS sequence"/>
</dbReference>
<reference evidence="3 4" key="1">
    <citation type="submission" date="2017-06" db="EMBL/GenBank/DDBJ databases">
        <title>Draft genome sequence of Fusobacterium nucleatum subsp. polymorphum KCOM 1002 (=ChDC F175).</title>
        <authorList>
            <person name="Kook J.-K."/>
            <person name="Park S.-N."/>
            <person name="Lim Y.K."/>
            <person name="Roh H."/>
        </authorList>
    </citation>
    <scope>NUCLEOTIDE SEQUENCE [LARGE SCALE GENOMIC DNA]</scope>
    <source>
        <strain evidence="4">KCOM 1002 (ChDC F175)</strain>
    </source>
</reference>
<proteinExistence type="predicted"/>
<name>A0A2C6AVB2_FUSNP</name>
<protein>
    <submittedName>
        <fullName evidence="3">Transposase</fullName>
    </submittedName>
</protein>
<gene>
    <name evidence="3" type="ORF">CA840_06770</name>
</gene>
<dbReference type="InterPro" id="IPR010095">
    <property type="entry name" value="Cas12f1-like_TNB"/>
</dbReference>
<evidence type="ECO:0000259" key="2">
    <source>
        <dbReference type="Pfam" id="PF07282"/>
    </source>
</evidence>
<keyword evidence="1" id="KW-0238">DNA-binding</keyword>
<sequence length="159" mass="18369">NNRIEDYLSKVARIIINYCLNNDIGKLVLGYNEDFQRNSNIGSINNQNFVNIPYGKLRDKLIYLCKLYGIEFKLQEESYTSKASFFDGDEIPIYDKENPQEYIFSGKRIKRGLYQTSVGKLINADCNGALNILRKSKVVDLSILYNRGELNTPKRIRVV</sequence>
<dbReference type="RefSeq" id="WP_143403782.1">
    <property type="nucleotide sequence ID" value="NZ_NIRJ01000001.1"/>
</dbReference>
<organism evidence="3 4">
    <name type="scientific">Fusobacterium nucleatum subsp. polymorphum</name>
    <name type="common">Fusobacterium polymorphum</name>
    <dbReference type="NCBI Taxonomy" id="76857"/>
    <lineage>
        <taxon>Bacteria</taxon>
        <taxon>Fusobacteriati</taxon>
        <taxon>Fusobacteriota</taxon>
        <taxon>Fusobacteriia</taxon>
        <taxon>Fusobacteriales</taxon>
        <taxon>Fusobacteriaceae</taxon>
        <taxon>Fusobacterium</taxon>
    </lineage>
</organism>
<dbReference type="GO" id="GO:0003677">
    <property type="term" value="F:DNA binding"/>
    <property type="evidence" value="ECO:0007669"/>
    <property type="project" value="UniProtKB-KW"/>
</dbReference>
<evidence type="ECO:0000256" key="1">
    <source>
        <dbReference type="ARBA" id="ARBA00023125"/>
    </source>
</evidence>
<evidence type="ECO:0000313" key="4">
    <source>
        <dbReference type="Proteomes" id="UP000225199"/>
    </source>
</evidence>
<accession>A0A2C6AVB2</accession>
<comment type="caution">
    <text evidence="3">The sequence shown here is derived from an EMBL/GenBank/DDBJ whole genome shotgun (WGS) entry which is preliminary data.</text>
</comment>
<dbReference type="NCBIfam" id="TIGR01766">
    <property type="entry name" value="IS200/IS605 family accessory protein TnpB-like domain"/>
    <property type="match status" value="1"/>
</dbReference>
<dbReference type="Pfam" id="PF07282">
    <property type="entry name" value="Cas12f1-like_TNB"/>
    <property type="match status" value="1"/>
</dbReference>
<dbReference type="EMBL" id="NIRJ01000001">
    <property type="protein sequence ID" value="PHH98175.1"/>
    <property type="molecule type" value="Genomic_DNA"/>
</dbReference>